<dbReference type="Gene3D" id="3.40.600.10">
    <property type="entry name" value="DNA mismatch repair MutH/Restriction endonuclease, type II"/>
    <property type="match status" value="1"/>
</dbReference>
<dbReference type="SUPFAM" id="SSF52980">
    <property type="entry name" value="Restriction endonuclease-like"/>
    <property type="match status" value="1"/>
</dbReference>
<organism evidence="4 5">
    <name type="scientific">Anaerovibrio slackiae</name>
    <dbReference type="NCBI Taxonomy" id="2652309"/>
    <lineage>
        <taxon>Bacteria</taxon>
        <taxon>Bacillati</taxon>
        <taxon>Bacillota</taxon>
        <taxon>Negativicutes</taxon>
        <taxon>Selenomonadales</taxon>
        <taxon>Selenomonadaceae</taxon>
        <taxon>Anaerovibrio</taxon>
    </lineage>
</organism>
<dbReference type="InterPro" id="IPR011335">
    <property type="entry name" value="Restrct_endonuc-II-like"/>
</dbReference>
<gene>
    <name evidence="4" type="ORF">FYJ84_10080</name>
</gene>
<keyword evidence="2 4" id="KW-0255">Endonuclease</keyword>
<evidence type="ECO:0000256" key="2">
    <source>
        <dbReference type="ARBA" id="ARBA00022759"/>
    </source>
</evidence>
<protein>
    <submittedName>
        <fullName evidence="4">Restriction endonuclease</fullName>
    </submittedName>
</protein>
<comment type="caution">
    <text evidence="4">The sequence shown here is derived from an EMBL/GenBank/DDBJ whole genome shotgun (WGS) entry which is preliminary data.</text>
</comment>
<dbReference type="Proteomes" id="UP000433181">
    <property type="component" value="Unassembled WGS sequence"/>
</dbReference>
<dbReference type="GeneID" id="96779274"/>
<evidence type="ECO:0000313" key="5">
    <source>
        <dbReference type="Proteomes" id="UP000433181"/>
    </source>
</evidence>
<evidence type="ECO:0000256" key="3">
    <source>
        <dbReference type="ARBA" id="ARBA00022801"/>
    </source>
</evidence>
<dbReference type="AlphaFoldDB" id="A0A6I2UJY6"/>
<proteinExistence type="predicted"/>
<dbReference type="InterPro" id="IPR015314">
    <property type="entry name" value="Restrct_endonuc_II_EcoRV"/>
</dbReference>
<dbReference type="InterPro" id="IPR037057">
    <property type="entry name" value="DNA_rep_MutH/T2_RE_sf"/>
</dbReference>
<keyword evidence="5" id="KW-1185">Reference proteome</keyword>
<dbReference type="CDD" id="cd22323">
    <property type="entry name" value="EcoRV-like"/>
    <property type="match status" value="1"/>
</dbReference>
<dbReference type="EMBL" id="VUNR01000021">
    <property type="protein sequence ID" value="MSU09332.1"/>
    <property type="molecule type" value="Genomic_DNA"/>
</dbReference>
<keyword evidence="1" id="KW-0540">Nuclease</keyword>
<accession>A0A6I2UJY6</accession>
<dbReference type="GO" id="GO:0004519">
    <property type="term" value="F:endonuclease activity"/>
    <property type="evidence" value="ECO:0007669"/>
    <property type="project" value="UniProtKB-KW"/>
</dbReference>
<name>A0A6I2UJY6_9FIRM</name>
<sequence length="288" mass="33632">MTDFIIKEFYKRMTNVNLNVYGILSADMNIHSLGTDSKIIGRIFEMLTQPVLESIAKDYGFILKTPEKQTVYPDFIMMKSSNSHEKIAIDVKSTYITDNNSSIKFTLGSFASYMRNNTKNIEYKYTDYTKHYVIGFVYKRNGAAQESKVYQLAKKDDIAFPYSDVRFFIQEKYKIAGDKPGSGNTENIGSFRTNSFDELKNGNGPFSELGQDIFDLYWKYYPNYRSSSRKYTSLDEFLKWYPDNKDNLELLHPYNKTKILDKISKYNTEKLDEEILNVAEEFSIYKTK</sequence>
<dbReference type="GO" id="GO:0003677">
    <property type="term" value="F:DNA binding"/>
    <property type="evidence" value="ECO:0007669"/>
    <property type="project" value="InterPro"/>
</dbReference>
<evidence type="ECO:0000313" key="4">
    <source>
        <dbReference type="EMBL" id="MSU09332.1"/>
    </source>
</evidence>
<dbReference type="Pfam" id="PF09233">
    <property type="entry name" value="Endonuc-EcoRV"/>
    <property type="match status" value="1"/>
</dbReference>
<dbReference type="GO" id="GO:0016787">
    <property type="term" value="F:hydrolase activity"/>
    <property type="evidence" value="ECO:0007669"/>
    <property type="project" value="UniProtKB-KW"/>
</dbReference>
<keyword evidence="3" id="KW-0378">Hydrolase</keyword>
<evidence type="ECO:0000256" key="1">
    <source>
        <dbReference type="ARBA" id="ARBA00022722"/>
    </source>
</evidence>
<reference evidence="4 5" key="1">
    <citation type="submission" date="2019-08" db="EMBL/GenBank/DDBJ databases">
        <title>In-depth cultivation of the pig gut microbiome towards novel bacterial diversity and tailored functional studies.</title>
        <authorList>
            <person name="Wylensek D."/>
            <person name="Hitch T.C.A."/>
            <person name="Clavel T."/>
        </authorList>
    </citation>
    <scope>NUCLEOTIDE SEQUENCE [LARGE SCALE GENOMIC DNA]</scope>
    <source>
        <strain evidence="4 5">WCA-693-APC-5D-A</strain>
    </source>
</reference>
<dbReference type="RefSeq" id="WP_154407505.1">
    <property type="nucleotide sequence ID" value="NZ_VUNR01000021.1"/>
</dbReference>